<dbReference type="InterPro" id="IPR039424">
    <property type="entry name" value="SBP_5"/>
</dbReference>
<feature type="domain" description="Solute-binding protein family 5" evidence="5">
    <location>
        <begin position="63"/>
        <end position="443"/>
    </location>
</feature>
<dbReference type="PANTHER" id="PTHR30290">
    <property type="entry name" value="PERIPLASMIC BINDING COMPONENT OF ABC TRANSPORTER"/>
    <property type="match status" value="1"/>
</dbReference>
<dbReference type="InterPro" id="IPR000914">
    <property type="entry name" value="SBP_5_dom"/>
</dbReference>
<dbReference type="Gene3D" id="3.40.190.10">
    <property type="entry name" value="Periplasmic binding protein-like II"/>
    <property type="match status" value="1"/>
</dbReference>
<dbReference type="PANTHER" id="PTHR30290:SF10">
    <property type="entry name" value="PERIPLASMIC OLIGOPEPTIDE-BINDING PROTEIN-RELATED"/>
    <property type="match status" value="1"/>
</dbReference>
<evidence type="ECO:0000256" key="3">
    <source>
        <dbReference type="ARBA" id="ARBA00022448"/>
    </source>
</evidence>
<dbReference type="InterPro" id="IPR030678">
    <property type="entry name" value="Peptide/Ni-bd"/>
</dbReference>
<dbReference type="EMBL" id="RXOL01000008">
    <property type="protein sequence ID" value="RVQ65333.1"/>
    <property type="molecule type" value="Genomic_DNA"/>
</dbReference>
<evidence type="ECO:0000256" key="4">
    <source>
        <dbReference type="ARBA" id="ARBA00022729"/>
    </source>
</evidence>
<gene>
    <name evidence="6" type="ORF">EKN06_13950</name>
</gene>
<organism evidence="6 7">
    <name type="scientific">Croceicoccus ponticola</name>
    <dbReference type="NCBI Taxonomy" id="2217664"/>
    <lineage>
        <taxon>Bacteria</taxon>
        <taxon>Pseudomonadati</taxon>
        <taxon>Pseudomonadota</taxon>
        <taxon>Alphaproteobacteria</taxon>
        <taxon>Sphingomonadales</taxon>
        <taxon>Erythrobacteraceae</taxon>
        <taxon>Croceicoccus</taxon>
    </lineage>
</organism>
<name>A0A437GWN9_9SPHN</name>
<dbReference type="RefSeq" id="WP_127613534.1">
    <property type="nucleotide sequence ID" value="NZ_RXOL01000008.1"/>
</dbReference>
<dbReference type="CDD" id="cd08504">
    <property type="entry name" value="PBP2_OppA"/>
    <property type="match status" value="1"/>
</dbReference>
<evidence type="ECO:0000256" key="2">
    <source>
        <dbReference type="ARBA" id="ARBA00005695"/>
    </source>
</evidence>
<evidence type="ECO:0000259" key="5">
    <source>
        <dbReference type="Pfam" id="PF00496"/>
    </source>
</evidence>
<comment type="subcellular location">
    <subcellularLocation>
        <location evidence="1">Periplasm</location>
    </subcellularLocation>
</comment>
<evidence type="ECO:0000313" key="6">
    <source>
        <dbReference type="EMBL" id="RVQ65333.1"/>
    </source>
</evidence>
<dbReference type="AlphaFoldDB" id="A0A437GWN9"/>
<dbReference type="OrthoDB" id="8144963at2"/>
<dbReference type="GO" id="GO:0043190">
    <property type="term" value="C:ATP-binding cassette (ABC) transporter complex"/>
    <property type="evidence" value="ECO:0007669"/>
    <property type="project" value="InterPro"/>
</dbReference>
<dbReference type="GO" id="GO:0015833">
    <property type="term" value="P:peptide transport"/>
    <property type="evidence" value="ECO:0007669"/>
    <property type="project" value="TreeGrafter"/>
</dbReference>
<dbReference type="Gene3D" id="3.10.105.10">
    <property type="entry name" value="Dipeptide-binding Protein, Domain 3"/>
    <property type="match status" value="1"/>
</dbReference>
<evidence type="ECO:0000256" key="1">
    <source>
        <dbReference type="ARBA" id="ARBA00004418"/>
    </source>
</evidence>
<protein>
    <submittedName>
        <fullName evidence="6">Peptide ABC transporter substrate-binding protein</fullName>
    </submittedName>
</protein>
<keyword evidence="7" id="KW-1185">Reference proteome</keyword>
<dbReference type="Proteomes" id="UP000283003">
    <property type="component" value="Unassembled WGS sequence"/>
</dbReference>
<reference evidence="6 7" key="1">
    <citation type="submission" date="2018-12" db="EMBL/GenBank/DDBJ databases">
        <title>Croceicoccus ponticola sp. nov., a lipolytic bacterium isolated from seawater.</title>
        <authorList>
            <person name="Yoon J.-H."/>
        </authorList>
    </citation>
    <scope>NUCLEOTIDE SEQUENCE [LARGE SCALE GENOMIC DNA]</scope>
    <source>
        <strain evidence="6 7">GM-16</strain>
    </source>
</reference>
<dbReference type="Gene3D" id="3.90.76.10">
    <property type="entry name" value="Dipeptide-binding Protein, Domain 1"/>
    <property type="match status" value="1"/>
</dbReference>
<dbReference type="GO" id="GO:1904680">
    <property type="term" value="F:peptide transmembrane transporter activity"/>
    <property type="evidence" value="ECO:0007669"/>
    <property type="project" value="TreeGrafter"/>
</dbReference>
<dbReference type="FunFam" id="3.90.76.10:FF:000001">
    <property type="entry name" value="Oligopeptide ABC transporter substrate-binding protein"/>
    <property type="match status" value="1"/>
</dbReference>
<keyword evidence="3" id="KW-0813">Transport</keyword>
<sequence>MAGCDSQERAVDVAMENGVLIVANGADPATLDPHLLIGAPEANIVGALSEGLVIHDPDDTGAVRPGVARSWQHSPDYKTWTFNLRKDARWSDGQPLTAQDFVFSFQRMLAPKLGAEGADLLHVIRNARAYNRGELTDFAQVGIAAPDPYRLVLTLEYPAPYLLPMLAGTAFVPVNQAAVQAGGRIDDADNRWASAGTYVGNGPFLLSEWRVNRFVLLERNPQYWDAGNVALNAVRFVPLGERDAEVTAFIKGDVHVTQSFTGSEIAELKRKRPNAVVTEDMLGAYVYVFNLQQRPFDDVRVRRALALAIDRQKLVEKLGGDRQAIGGFVPPGIPGYDHIGPPAPDVAKARRLLAEAGYPDGRGFPETTILINEFDIHQSVAEAVIAMWRDGLGINVGIRARSWKDYLAASRDRQFQIARSGWVAGYLDPGAFLDILASGGRNNEAGWADPRYDALIAEARAMSDQSSRMATMRKAEDLMLAQQPLIPLLNYSQTYLLDPRVKGWGHSINGNRVYKFMSFSSN</sequence>
<comment type="caution">
    <text evidence="6">The sequence shown here is derived from an EMBL/GenBank/DDBJ whole genome shotgun (WGS) entry which is preliminary data.</text>
</comment>
<keyword evidence="4" id="KW-0732">Signal</keyword>
<dbReference type="Pfam" id="PF00496">
    <property type="entry name" value="SBP_bac_5"/>
    <property type="match status" value="1"/>
</dbReference>
<comment type="similarity">
    <text evidence="2">Belongs to the bacterial solute-binding protein 5 family.</text>
</comment>
<accession>A0A437GWN9</accession>
<proteinExistence type="inferred from homology"/>
<dbReference type="PIRSF" id="PIRSF002741">
    <property type="entry name" value="MppA"/>
    <property type="match status" value="1"/>
</dbReference>
<evidence type="ECO:0000313" key="7">
    <source>
        <dbReference type="Proteomes" id="UP000283003"/>
    </source>
</evidence>
<dbReference type="GO" id="GO:0030288">
    <property type="term" value="C:outer membrane-bounded periplasmic space"/>
    <property type="evidence" value="ECO:0007669"/>
    <property type="project" value="UniProtKB-ARBA"/>
</dbReference>
<dbReference type="SUPFAM" id="SSF53850">
    <property type="entry name" value="Periplasmic binding protein-like II"/>
    <property type="match status" value="1"/>
</dbReference>